<name>A0A9P9D9R3_9PLEO</name>
<dbReference type="PRINTS" id="PR00081">
    <property type="entry name" value="GDHRDH"/>
</dbReference>
<dbReference type="InterPro" id="IPR036291">
    <property type="entry name" value="NAD(P)-bd_dom_sf"/>
</dbReference>
<dbReference type="EMBL" id="JAGMWT010000016">
    <property type="protein sequence ID" value="KAH7115004.1"/>
    <property type="molecule type" value="Genomic_DNA"/>
</dbReference>
<protein>
    <submittedName>
        <fullName evidence="4">Aflatoxin biosynthesis ketoreductase nor-1</fullName>
    </submittedName>
</protein>
<dbReference type="PANTHER" id="PTHR43544:SF7">
    <property type="entry name" value="NADB-LER2"/>
    <property type="match status" value="1"/>
</dbReference>
<dbReference type="GO" id="GO:0005737">
    <property type="term" value="C:cytoplasm"/>
    <property type="evidence" value="ECO:0007669"/>
    <property type="project" value="TreeGrafter"/>
</dbReference>
<dbReference type="InterPro" id="IPR002347">
    <property type="entry name" value="SDR_fam"/>
</dbReference>
<evidence type="ECO:0000256" key="3">
    <source>
        <dbReference type="ARBA" id="ARBA00023002"/>
    </source>
</evidence>
<reference evidence="4" key="1">
    <citation type="journal article" date="2021" name="Nat. Commun.">
        <title>Genetic determinants of endophytism in the Arabidopsis root mycobiome.</title>
        <authorList>
            <person name="Mesny F."/>
            <person name="Miyauchi S."/>
            <person name="Thiergart T."/>
            <person name="Pickel B."/>
            <person name="Atanasova L."/>
            <person name="Karlsson M."/>
            <person name="Huettel B."/>
            <person name="Barry K.W."/>
            <person name="Haridas S."/>
            <person name="Chen C."/>
            <person name="Bauer D."/>
            <person name="Andreopoulos W."/>
            <person name="Pangilinan J."/>
            <person name="LaButti K."/>
            <person name="Riley R."/>
            <person name="Lipzen A."/>
            <person name="Clum A."/>
            <person name="Drula E."/>
            <person name="Henrissat B."/>
            <person name="Kohler A."/>
            <person name="Grigoriev I.V."/>
            <person name="Martin F.M."/>
            <person name="Hacquard S."/>
        </authorList>
    </citation>
    <scope>NUCLEOTIDE SEQUENCE</scope>
    <source>
        <strain evidence="4">MPI-CAGE-CH-0243</strain>
    </source>
</reference>
<organism evidence="4 5">
    <name type="scientific">Dendryphion nanum</name>
    <dbReference type="NCBI Taxonomy" id="256645"/>
    <lineage>
        <taxon>Eukaryota</taxon>
        <taxon>Fungi</taxon>
        <taxon>Dikarya</taxon>
        <taxon>Ascomycota</taxon>
        <taxon>Pezizomycotina</taxon>
        <taxon>Dothideomycetes</taxon>
        <taxon>Pleosporomycetidae</taxon>
        <taxon>Pleosporales</taxon>
        <taxon>Torulaceae</taxon>
        <taxon>Dendryphion</taxon>
    </lineage>
</organism>
<dbReference type="Proteomes" id="UP000700596">
    <property type="component" value="Unassembled WGS sequence"/>
</dbReference>
<dbReference type="GO" id="GO:0016491">
    <property type="term" value="F:oxidoreductase activity"/>
    <property type="evidence" value="ECO:0007669"/>
    <property type="project" value="UniProtKB-KW"/>
</dbReference>
<sequence>MSESTITLITGPNRGLGRGLLTAFLARENNTVIAAVRDPSAPLSKELSSIPTGSGSKLITVKIDSAVEGDAKAAVESLTSSGITHLDTVIANAGTGTEIGPVLSATAAAVRDTMETNVIGVLGLFQATEPLLHKSSKPKFFTLSSNLGSLGIMEYAPGPWFTYGITKAALNYLTRKIHFENEWLVSVALSPGWVQTDMGALAAKAVGMEAAPLTVEQSVPGLVSVIDGATRDTTSGTFTSHDGQPVPW</sequence>
<dbReference type="Gene3D" id="3.40.50.720">
    <property type="entry name" value="NAD(P)-binding Rossmann-like Domain"/>
    <property type="match status" value="1"/>
</dbReference>
<dbReference type="AlphaFoldDB" id="A0A9P9D9R3"/>
<comment type="caution">
    <text evidence="4">The sequence shown here is derived from an EMBL/GenBank/DDBJ whole genome shotgun (WGS) entry which is preliminary data.</text>
</comment>
<keyword evidence="3" id="KW-0560">Oxidoreductase</keyword>
<evidence type="ECO:0000313" key="4">
    <source>
        <dbReference type="EMBL" id="KAH7115004.1"/>
    </source>
</evidence>
<accession>A0A9P9D9R3</accession>
<dbReference type="PROSITE" id="PS00061">
    <property type="entry name" value="ADH_SHORT"/>
    <property type="match status" value="1"/>
</dbReference>
<comment type="similarity">
    <text evidence="1">Belongs to the short-chain dehydrogenases/reductases (SDR) family.</text>
</comment>
<dbReference type="Pfam" id="PF00106">
    <property type="entry name" value="adh_short"/>
    <property type="match status" value="1"/>
</dbReference>
<dbReference type="PANTHER" id="PTHR43544">
    <property type="entry name" value="SHORT-CHAIN DEHYDROGENASE/REDUCTASE"/>
    <property type="match status" value="1"/>
</dbReference>
<dbReference type="SUPFAM" id="SSF51735">
    <property type="entry name" value="NAD(P)-binding Rossmann-fold domains"/>
    <property type="match status" value="1"/>
</dbReference>
<dbReference type="InterPro" id="IPR020904">
    <property type="entry name" value="Sc_DH/Rdtase_CS"/>
</dbReference>
<evidence type="ECO:0000256" key="2">
    <source>
        <dbReference type="ARBA" id="ARBA00022857"/>
    </source>
</evidence>
<gene>
    <name evidence="4" type="ORF">B0J11DRAFT_444803</name>
</gene>
<dbReference type="CDD" id="cd05325">
    <property type="entry name" value="carb_red_sniffer_like_SDR_c"/>
    <property type="match status" value="1"/>
</dbReference>
<evidence type="ECO:0000313" key="5">
    <source>
        <dbReference type="Proteomes" id="UP000700596"/>
    </source>
</evidence>
<evidence type="ECO:0000256" key="1">
    <source>
        <dbReference type="ARBA" id="ARBA00006484"/>
    </source>
</evidence>
<keyword evidence="2" id="KW-0521">NADP</keyword>
<dbReference type="OrthoDB" id="9876299at2759"/>
<dbReference type="InterPro" id="IPR051468">
    <property type="entry name" value="Fungal_SecMetab_SDRs"/>
</dbReference>
<proteinExistence type="inferred from homology"/>
<keyword evidence="5" id="KW-1185">Reference proteome</keyword>